<feature type="region of interest" description="Disordered" evidence="1">
    <location>
        <begin position="1"/>
        <end position="25"/>
    </location>
</feature>
<evidence type="ECO:0000313" key="3">
    <source>
        <dbReference type="Proteomes" id="UP000479710"/>
    </source>
</evidence>
<protein>
    <submittedName>
        <fullName evidence="2">Uncharacterized protein</fullName>
    </submittedName>
</protein>
<dbReference type="EMBL" id="SPHZ02000005">
    <property type="protein sequence ID" value="KAF0916979.1"/>
    <property type="molecule type" value="Genomic_DNA"/>
</dbReference>
<keyword evidence="3" id="KW-1185">Reference proteome</keyword>
<organism evidence="2 3">
    <name type="scientific">Oryza meyeriana var. granulata</name>
    <dbReference type="NCBI Taxonomy" id="110450"/>
    <lineage>
        <taxon>Eukaryota</taxon>
        <taxon>Viridiplantae</taxon>
        <taxon>Streptophyta</taxon>
        <taxon>Embryophyta</taxon>
        <taxon>Tracheophyta</taxon>
        <taxon>Spermatophyta</taxon>
        <taxon>Magnoliopsida</taxon>
        <taxon>Liliopsida</taxon>
        <taxon>Poales</taxon>
        <taxon>Poaceae</taxon>
        <taxon>BOP clade</taxon>
        <taxon>Oryzoideae</taxon>
        <taxon>Oryzeae</taxon>
        <taxon>Oryzinae</taxon>
        <taxon>Oryza</taxon>
        <taxon>Oryza meyeriana</taxon>
    </lineage>
</organism>
<feature type="compositionally biased region" description="Gly residues" evidence="1">
    <location>
        <begin position="12"/>
        <end position="21"/>
    </location>
</feature>
<evidence type="ECO:0000256" key="1">
    <source>
        <dbReference type="SAM" id="MobiDB-lite"/>
    </source>
</evidence>
<dbReference type="Proteomes" id="UP000479710">
    <property type="component" value="Unassembled WGS sequence"/>
</dbReference>
<evidence type="ECO:0000313" key="2">
    <source>
        <dbReference type="EMBL" id="KAF0916979.1"/>
    </source>
</evidence>
<accession>A0A6G1DWW2</accession>
<proteinExistence type="predicted"/>
<comment type="caution">
    <text evidence="2">The sequence shown here is derived from an EMBL/GenBank/DDBJ whole genome shotgun (WGS) entry which is preliminary data.</text>
</comment>
<sequence>MLTSVPVDEGQRGGGLGGRLEGGNRVWQARSLTPLPLSPCLRAPMASTTGVAGGAEVGEMGGRQRD</sequence>
<name>A0A6G1DWW2_9ORYZ</name>
<dbReference type="AlphaFoldDB" id="A0A6G1DWW2"/>
<gene>
    <name evidence="2" type="ORF">E2562_015144</name>
</gene>
<reference evidence="2 3" key="1">
    <citation type="submission" date="2019-11" db="EMBL/GenBank/DDBJ databases">
        <title>Whole genome sequence of Oryza granulata.</title>
        <authorList>
            <person name="Li W."/>
        </authorList>
    </citation>
    <scope>NUCLEOTIDE SEQUENCE [LARGE SCALE GENOMIC DNA]</scope>
    <source>
        <strain evidence="3">cv. Menghai</strain>
        <tissue evidence="2">Leaf</tissue>
    </source>
</reference>